<dbReference type="SUPFAM" id="SSF141673">
    <property type="entry name" value="MOSC N-terminal domain-like"/>
    <property type="match status" value="1"/>
</dbReference>
<dbReference type="SUPFAM" id="SSF50800">
    <property type="entry name" value="PK beta-barrel domain-like"/>
    <property type="match status" value="1"/>
</dbReference>
<dbReference type="PANTHER" id="PTHR36930:SF1">
    <property type="entry name" value="MOSC DOMAIN-CONTAINING PROTEIN"/>
    <property type="match status" value="1"/>
</dbReference>
<gene>
    <name evidence="2" type="ORF">MSPICULIGERA_LOCUS8130</name>
</gene>
<dbReference type="GO" id="GO:0030170">
    <property type="term" value="F:pyridoxal phosphate binding"/>
    <property type="evidence" value="ECO:0007669"/>
    <property type="project" value="InterPro"/>
</dbReference>
<proteinExistence type="predicted"/>
<dbReference type="EMBL" id="CATQJA010002091">
    <property type="protein sequence ID" value="CAJ0569661.1"/>
    <property type="molecule type" value="Genomic_DNA"/>
</dbReference>
<accession>A0AA36CKF6</accession>
<organism evidence="2 3">
    <name type="scientific">Mesorhabditis spiculigera</name>
    <dbReference type="NCBI Taxonomy" id="96644"/>
    <lineage>
        <taxon>Eukaryota</taxon>
        <taxon>Metazoa</taxon>
        <taxon>Ecdysozoa</taxon>
        <taxon>Nematoda</taxon>
        <taxon>Chromadorea</taxon>
        <taxon>Rhabditida</taxon>
        <taxon>Rhabditina</taxon>
        <taxon>Rhabditomorpha</taxon>
        <taxon>Rhabditoidea</taxon>
        <taxon>Rhabditidae</taxon>
        <taxon>Mesorhabditinae</taxon>
        <taxon>Mesorhabditis</taxon>
    </lineage>
</organism>
<evidence type="ECO:0000259" key="1">
    <source>
        <dbReference type="PROSITE" id="PS51340"/>
    </source>
</evidence>
<keyword evidence="3" id="KW-1185">Reference proteome</keyword>
<dbReference type="InterPro" id="IPR011037">
    <property type="entry name" value="Pyrv_Knase-like_insert_dom_sf"/>
</dbReference>
<dbReference type="GO" id="GO:0030151">
    <property type="term" value="F:molybdenum ion binding"/>
    <property type="evidence" value="ECO:0007669"/>
    <property type="project" value="InterPro"/>
</dbReference>
<dbReference type="Pfam" id="PF03473">
    <property type="entry name" value="MOSC"/>
    <property type="match status" value="1"/>
</dbReference>
<sequence length="345" mass="39597">MSASPGISKKDAVVLAGCVGGSVLSYQLFKYLLQKWRSDPHDWVPVGRIKELWIYPIKSCKAIPVFSMYCDYLCGNNQELFDRKFLVTNLDGHFFTGRLKPQLLTVKVNVQDDTLLLTYKDRKTEIPLKPINERKQLVKATLFRDERQDGYDCGDEAAKFFTAVCEEPARLVMHVPGLYTERLMVTQEDFWNNNEVPKRTDDKPYSDNTPYMVTTVGSLDDLNKKLEHKLPSVQFRANVVVEGCPAWDEDKWGELRFGDRPDSSVAEMQCYRPCDRCIMTKIDPKTGVPDMEEPLRTLREFRLTTGKMANRFKAPIFGVHTGMNRPGFIHQGQTVWARYKKGGAF</sequence>
<dbReference type="InterPro" id="IPR005302">
    <property type="entry name" value="MoCF_Sase_C"/>
</dbReference>
<dbReference type="Pfam" id="PF03476">
    <property type="entry name" value="MOSC_N"/>
    <property type="match status" value="1"/>
</dbReference>
<feature type="non-terminal residue" evidence="2">
    <location>
        <position position="345"/>
    </location>
</feature>
<feature type="domain" description="MOSC" evidence="1">
    <location>
        <begin position="178"/>
        <end position="338"/>
    </location>
</feature>
<dbReference type="AlphaFoldDB" id="A0AA36CKF6"/>
<dbReference type="PANTHER" id="PTHR36930">
    <property type="entry name" value="METAL-SULFUR CLUSTER BIOSYNTHESIS PROTEINS YUAD-RELATED"/>
    <property type="match status" value="1"/>
</dbReference>
<comment type="caution">
    <text evidence="2">The sequence shown here is derived from an EMBL/GenBank/DDBJ whole genome shotgun (WGS) entry which is preliminary data.</text>
</comment>
<dbReference type="InterPro" id="IPR052716">
    <property type="entry name" value="MOSC_domain"/>
</dbReference>
<evidence type="ECO:0000313" key="3">
    <source>
        <dbReference type="Proteomes" id="UP001177023"/>
    </source>
</evidence>
<name>A0AA36CKF6_9BILA</name>
<dbReference type="PROSITE" id="PS51340">
    <property type="entry name" value="MOSC"/>
    <property type="match status" value="1"/>
</dbReference>
<dbReference type="InterPro" id="IPR005303">
    <property type="entry name" value="MOCOS_middle"/>
</dbReference>
<dbReference type="Proteomes" id="UP001177023">
    <property type="component" value="Unassembled WGS sequence"/>
</dbReference>
<protein>
    <recommendedName>
        <fullName evidence="1">MOSC domain-containing protein</fullName>
    </recommendedName>
</protein>
<dbReference type="GO" id="GO:0003824">
    <property type="term" value="F:catalytic activity"/>
    <property type="evidence" value="ECO:0007669"/>
    <property type="project" value="InterPro"/>
</dbReference>
<evidence type="ECO:0000313" key="2">
    <source>
        <dbReference type="EMBL" id="CAJ0569661.1"/>
    </source>
</evidence>
<reference evidence="2" key="1">
    <citation type="submission" date="2023-06" db="EMBL/GenBank/DDBJ databases">
        <authorList>
            <person name="Delattre M."/>
        </authorList>
    </citation>
    <scope>NUCLEOTIDE SEQUENCE</scope>
    <source>
        <strain evidence="2">AF72</strain>
    </source>
</reference>